<feature type="domain" description="USP" evidence="11">
    <location>
        <begin position="200"/>
        <end position="784"/>
    </location>
</feature>
<dbReference type="SUPFAM" id="SSF54001">
    <property type="entry name" value="Cysteine proteinases"/>
    <property type="match status" value="1"/>
</dbReference>
<evidence type="ECO:0000256" key="7">
    <source>
        <dbReference type="ARBA" id="ARBA00022833"/>
    </source>
</evidence>
<dbReference type="PROSITE" id="PS50271">
    <property type="entry name" value="ZF_UBP"/>
    <property type="match status" value="1"/>
</dbReference>
<dbReference type="GO" id="GO:0006508">
    <property type="term" value="P:proteolysis"/>
    <property type="evidence" value="ECO:0007669"/>
    <property type="project" value="UniProtKB-KW"/>
</dbReference>
<dbReference type="InterPro" id="IPR018200">
    <property type="entry name" value="USP_CS"/>
</dbReference>
<dbReference type="EC" id="3.4.19.12" evidence="9"/>
<dbReference type="GO" id="GO:0016579">
    <property type="term" value="P:protein deubiquitination"/>
    <property type="evidence" value="ECO:0007669"/>
    <property type="project" value="InterPro"/>
</dbReference>
<name>A0A7J6ASH8_AMEME</name>
<evidence type="ECO:0000256" key="10">
    <source>
        <dbReference type="SAM" id="MobiDB-lite"/>
    </source>
</evidence>
<dbReference type="PANTHER" id="PTHR21646:SF12">
    <property type="entry name" value="UBIQUITIN CARBOXYL-TERMINAL HYDROLASE 16"/>
    <property type="match status" value="1"/>
</dbReference>
<dbReference type="PANTHER" id="PTHR21646">
    <property type="entry name" value="UBIQUITIN CARBOXYL-TERMINAL HYDROLASE"/>
    <property type="match status" value="1"/>
</dbReference>
<dbReference type="Gene3D" id="3.30.40.10">
    <property type="entry name" value="Zinc/RING finger domain, C3HC4 (zinc finger)"/>
    <property type="match status" value="1"/>
</dbReference>
<dbReference type="InterPro" id="IPR013083">
    <property type="entry name" value="Znf_RING/FYVE/PHD"/>
</dbReference>
<comment type="caution">
    <text evidence="13">The sequence shown here is derived from an EMBL/GenBank/DDBJ whole genome shotgun (WGS) entry which is preliminary data.</text>
</comment>
<evidence type="ECO:0000256" key="6">
    <source>
        <dbReference type="ARBA" id="ARBA00022801"/>
    </source>
</evidence>
<comment type="similarity">
    <text evidence="9">Belongs to the peptidase C19 family.</text>
</comment>
<feature type="region of interest" description="Disordered" evidence="10">
    <location>
        <begin position="443"/>
        <end position="590"/>
    </location>
</feature>
<accession>A0A7J6ASH8</accession>
<dbReference type="SUPFAM" id="SSF57850">
    <property type="entry name" value="RING/U-box"/>
    <property type="match status" value="1"/>
</dbReference>
<reference evidence="13 14" key="1">
    <citation type="submission" date="2020-02" db="EMBL/GenBank/DDBJ databases">
        <title>A chromosome-scale genome assembly of the black bullhead catfish (Ameiurus melas).</title>
        <authorList>
            <person name="Wen M."/>
            <person name="Zham M."/>
            <person name="Cabau C."/>
            <person name="Klopp C."/>
            <person name="Donnadieu C."/>
            <person name="Roques C."/>
            <person name="Bouchez O."/>
            <person name="Lampietro C."/>
            <person name="Jouanno E."/>
            <person name="Herpin A."/>
            <person name="Louis A."/>
            <person name="Berthelot C."/>
            <person name="Parey E."/>
            <person name="Roest-Crollius H."/>
            <person name="Braasch I."/>
            <person name="Postlethwait J."/>
            <person name="Robinson-Rechavi M."/>
            <person name="Echchiki A."/>
            <person name="Begum T."/>
            <person name="Montfort J."/>
            <person name="Schartl M."/>
            <person name="Bobe J."/>
            <person name="Guiguen Y."/>
        </authorList>
    </citation>
    <scope>NUCLEOTIDE SEQUENCE [LARGE SCALE GENOMIC DNA]</scope>
    <source>
        <strain evidence="13">M_S1</strain>
        <tissue evidence="13">Blood</tissue>
    </source>
</reference>
<evidence type="ECO:0000313" key="13">
    <source>
        <dbReference type="EMBL" id="KAF4085750.1"/>
    </source>
</evidence>
<dbReference type="Proteomes" id="UP000593565">
    <property type="component" value="Unassembled WGS sequence"/>
</dbReference>
<organism evidence="13 14">
    <name type="scientific">Ameiurus melas</name>
    <name type="common">Black bullhead</name>
    <name type="synonym">Silurus melas</name>
    <dbReference type="NCBI Taxonomy" id="219545"/>
    <lineage>
        <taxon>Eukaryota</taxon>
        <taxon>Metazoa</taxon>
        <taxon>Chordata</taxon>
        <taxon>Craniata</taxon>
        <taxon>Vertebrata</taxon>
        <taxon>Euteleostomi</taxon>
        <taxon>Actinopterygii</taxon>
        <taxon>Neopterygii</taxon>
        <taxon>Teleostei</taxon>
        <taxon>Ostariophysi</taxon>
        <taxon>Siluriformes</taxon>
        <taxon>Ictaluridae</taxon>
        <taxon>Ameiurus</taxon>
    </lineage>
</organism>
<keyword evidence="5 9" id="KW-0833">Ubl conjugation pathway</keyword>
<feature type="region of interest" description="Disordered" evidence="10">
    <location>
        <begin position="152"/>
        <end position="174"/>
    </location>
</feature>
<feature type="region of interest" description="Disordered" evidence="10">
    <location>
        <begin position="1"/>
        <end position="21"/>
    </location>
</feature>
<feature type="domain" description="UBP-type" evidence="12">
    <location>
        <begin position="24"/>
        <end position="139"/>
    </location>
</feature>
<protein>
    <recommendedName>
        <fullName evidence="9">Ubiquitin carboxyl-terminal hydrolase</fullName>
        <ecNumber evidence="9">3.4.19.12</ecNumber>
    </recommendedName>
</protein>
<dbReference type="InterPro" id="IPR028889">
    <property type="entry name" value="USP"/>
</dbReference>
<keyword evidence="6 9" id="KW-0378">Hydrolase</keyword>
<evidence type="ECO:0000256" key="8">
    <source>
        <dbReference type="PROSITE-ProRule" id="PRU00502"/>
    </source>
</evidence>
<feature type="compositionally biased region" description="Basic residues" evidence="10">
    <location>
        <begin position="443"/>
        <end position="459"/>
    </location>
</feature>
<dbReference type="PROSITE" id="PS00972">
    <property type="entry name" value="USP_1"/>
    <property type="match status" value="1"/>
</dbReference>
<dbReference type="AlphaFoldDB" id="A0A7J6ASH8"/>
<dbReference type="FunFam" id="3.30.40.10:FF:000147">
    <property type="entry name" value="Ubiquitin carboxyl-terminal hydrolase 16"/>
    <property type="match status" value="1"/>
</dbReference>
<dbReference type="InterPro" id="IPR038765">
    <property type="entry name" value="Papain-like_cys_pep_sf"/>
</dbReference>
<keyword evidence="14" id="KW-1185">Reference proteome</keyword>
<dbReference type="InterPro" id="IPR050185">
    <property type="entry name" value="Ub_carboxyl-term_hydrolase"/>
</dbReference>
<evidence type="ECO:0000256" key="3">
    <source>
        <dbReference type="ARBA" id="ARBA00022723"/>
    </source>
</evidence>
<sequence length="785" mass="86931">MGKKRAKDRGRSPKEDSSVDLTGATCTHIRKGTDPSWLRKTSLDESWDACETCEQEREPEDEQDTAGIWICLKCGHRGCGRFSENKHAIKHYETPHSDPHCLVLSLDNWSVWCYICDDTIYYSSTGQLAQLLSNIKKQMLAESRHKTAARKAKEEKATSADTVQEHEVEKVQEKKEELKENKKCVKRNDQETQSSCVPVRGLSNLGNTCFFNAVLQNLSQTWLLRQLLSDFRDEEKSVLITPSPSSELDPLQVRLPRPGSLTLAMCQLLNEIQETKKGVVTPRELFTQVCKKAARFKGFQQQDSQELLRYLLDGMRAEESVRVTAGILTALKSSGKTSEPEQKKLIKEYESNGGTKSFVEHVFGGELTSTVMCTECKTVSVVTEVFLDLSLPVADEAYKKKKGGGGPQKKCESMESGRSVEAPLTNGIEDLLTGTGSKYQQKKAKKQAKKQAKTQRRQQKQGTKLTLDLLTNQSEDASPEAPPPNMDDEPEVEGGADELVSQSEPAEQDQNRETPEGDEEGSEVQNSALNRFISLSEEGTEKQEADEEDKNEENEEAELSKSVRALSISEDQRSKEVGSGAESEPEELGAEPGFVVVNADPKVAFLTLSGRAVPSTSESSVESSLLQFTQVEQLTHTNSLLCVTCSRRSTKGGKKKVYTEAMKQMLISFPPPVLTLHLKRFQQVLDLGPFCSAKCKGVEEGQTQLLYSLYGIVEHSGTMRSGHYTAFVKARPHTPASVGSLNGASGDEVPPKGSWFHISDSSVQSVTEARVQTSQAYLLFYERIS</sequence>
<comment type="catalytic activity">
    <reaction evidence="1 9">
        <text>Thiol-dependent hydrolysis of ester, thioester, amide, peptide and isopeptide bonds formed by the C-terminal Gly of ubiquitin (a 76-residue protein attached to proteins as an intracellular targeting signal).</text>
        <dbReference type="EC" id="3.4.19.12"/>
    </reaction>
</comment>
<dbReference type="EMBL" id="JAAGNN010000008">
    <property type="protein sequence ID" value="KAF4085750.1"/>
    <property type="molecule type" value="Genomic_DNA"/>
</dbReference>
<keyword evidence="2 9" id="KW-0645">Protease</keyword>
<dbReference type="InterPro" id="IPR001607">
    <property type="entry name" value="Znf_UBP"/>
</dbReference>
<keyword evidence="4 8" id="KW-0863">Zinc-finger</keyword>
<evidence type="ECO:0000313" key="14">
    <source>
        <dbReference type="Proteomes" id="UP000593565"/>
    </source>
</evidence>
<dbReference type="InterPro" id="IPR001394">
    <property type="entry name" value="Peptidase_C19_UCH"/>
</dbReference>
<dbReference type="SMART" id="SM00290">
    <property type="entry name" value="ZnF_UBP"/>
    <property type="match status" value="1"/>
</dbReference>
<dbReference type="GO" id="GO:0004843">
    <property type="term" value="F:cysteine-type deubiquitinase activity"/>
    <property type="evidence" value="ECO:0007669"/>
    <property type="project" value="UniProtKB-UniRule"/>
</dbReference>
<feature type="region of interest" description="Disordered" evidence="10">
    <location>
        <begin position="398"/>
        <end position="425"/>
    </location>
</feature>
<keyword evidence="7" id="KW-0862">Zinc</keyword>
<evidence type="ECO:0000256" key="9">
    <source>
        <dbReference type="RuleBase" id="RU366025"/>
    </source>
</evidence>
<keyword evidence="9" id="KW-0788">Thiol protease</keyword>
<evidence type="ECO:0000256" key="2">
    <source>
        <dbReference type="ARBA" id="ARBA00022670"/>
    </source>
</evidence>
<feature type="compositionally biased region" description="Acidic residues" evidence="10">
    <location>
        <begin position="486"/>
        <end position="496"/>
    </location>
</feature>
<feature type="compositionally biased region" description="Acidic residues" evidence="10">
    <location>
        <begin position="544"/>
        <end position="557"/>
    </location>
</feature>
<dbReference type="PROSITE" id="PS00973">
    <property type="entry name" value="USP_2"/>
    <property type="match status" value="1"/>
</dbReference>
<evidence type="ECO:0000256" key="1">
    <source>
        <dbReference type="ARBA" id="ARBA00000707"/>
    </source>
</evidence>
<evidence type="ECO:0000256" key="5">
    <source>
        <dbReference type="ARBA" id="ARBA00022786"/>
    </source>
</evidence>
<evidence type="ECO:0000259" key="12">
    <source>
        <dbReference type="PROSITE" id="PS50271"/>
    </source>
</evidence>
<dbReference type="Gene3D" id="3.90.70.10">
    <property type="entry name" value="Cysteine proteinases"/>
    <property type="match status" value="2"/>
</dbReference>
<dbReference type="Pfam" id="PF02148">
    <property type="entry name" value="zf-UBP"/>
    <property type="match status" value="1"/>
</dbReference>
<evidence type="ECO:0000259" key="11">
    <source>
        <dbReference type="PROSITE" id="PS50235"/>
    </source>
</evidence>
<keyword evidence="3" id="KW-0479">Metal-binding</keyword>
<proteinExistence type="inferred from homology"/>
<dbReference type="GO" id="GO:0008270">
    <property type="term" value="F:zinc ion binding"/>
    <property type="evidence" value="ECO:0007669"/>
    <property type="project" value="UniProtKB-KW"/>
</dbReference>
<evidence type="ECO:0000256" key="4">
    <source>
        <dbReference type="ARBA" id="ARBA00022771"/>
    </source>
</evidence>
<gene>
    <name evidence="13" type="ORF">AMELA_G00098860</name>
</gene>
<dbReference type="PROSITE" id="PS50235">
    <property type="entry name" value="USP_3"/>
    <property type="match status" value="1"/>
</dbReference>
<dbReference type="Pfam" id="PF00443">
    <property type="entry name" value="UCH"/>
    <property type="match status" value="1"/>
</dbReference>